<evidence type="ECO:0000259" key="3">
    <source>
        <dbReference type="Pfam" id="PF13439"/>
    </source>
</evidence>
<sequence>MRSVAVVHKDLSAKGGAEAVAVNVLEALQPQYDVTLLTLQAPDVASLNAYYDADVDADALTVRRAGRVASAINDRFGLRYYLLQNALLGRLARRHADEFDLVISTLNELGLGAGSIQYVHFPFDWNAALSDRDDIFHDSVPADSLYQRLCSAIADVDERELAASVLLANSEWTAGKFTEAYGTRPEVLYPPVDTRGFTDRPWAERENGFVTIGRVERSKRTLELIGVMDALRDRGHDVHLHVVGPAAKEAYARRLADVAADRPYIEVEGELQRAELVDLICTHRYGIHGKEYEHFGMAVAELAAGGTVPFVPATGGQRAIVGERDPLLYDSLADCVDRINRVLADPEMQRELQMDPAEIERQFGRERFRTAIRATVADAIGDGGDDGDDADDDLPEPTVRRPASASADD</sequence>
<dbReference type="GO" id="GO:0006487">
    <property type="term" value="P:protein N-linked glycosylation"/>
    <property type="evidence" value="ECO:0007669"/>
    <property type="project" value="TreeGrafter"/>
</dbReference>
<evidence type="ECO:0000313" key="5">
    <source>
        <dbReference type="Proteomes" id="UP001166304"/>
    </source>
</evidence>
<dbReference type="AlphaFoldDB" id="A0AA41KCY8"/>
<dbReference type="CDD" id="cd03801">
    <property type="entry name" value="GT4_PimA-like"/>
    <property type="match status" value="1"/>
</dbReference>
<dbReference type="PANTHER" id="PTHR45919">
    <property type="entry name" value="GDP-MAN:MAN(3)GLCNAC(2)-PP-DOL ALPHA-1,2-MANNOSYLTRANSFERASE"/>
    <property type="match status" value="1"/>
</dbReference>
<feature type="domain" description="Glycosyltransferase subfamily 4-like N-terminal" evidence="3">
    <location>
        <begin position="15"/>
        <end position="194"/>
    </location>
</feature>
<dbReference type="InterPro" id="IPR038013">
    <property type="entry name" value="ALG11"/>
</dbReference>
<name>A0AA41KCY8_9EURY</name>
<evidence type="ECO:0000259" key="2">
    <source>
        <dbReference type="Pfam" id="PF00534"/>
    </source>
</evidence>
<dbReference type="GO" id="GO:0016020">
    <property type="term" value="C:membrane"/>
    <property type="evidence" value="ECO:0007669"/>
    <property type="project" value="TreeGrafter"/>
</dbReference>
<evidence type="ECO:0000313" key="4">
    <source>
        <dbReference type="EMBL" id="MBV0902980.1"/>
    </source>
</evidence>
<dbReference type="Pfam" id="PF00534">
    <property type="entry name" value="Glycos_transf_1"/>
    <property type="match status" value="1"/>
</dbReference>
<feature type="domain" description="Glycosyl transferase family 1" evidence="2">
    <location>
        <begin position="201"/>
        <end position="352"/>
    </location>
</feature>
<dbReference type="PANTHER" id="PTHR45919:SF1">
    <property type="entry name" value="GDP-MAN:MAN(3)GLCNAC(2)-PP-DOL ALPHA-1,2-MANNOSYLTRANSFERASE"/>
    <property type="match status" value="1"/>
</dbReference>
<proteinExistence type="predicted"/>
<dbReference type="GO" id="GO:0004377">
    <property type="term" value="F:GDP-Man:Man(3)GlcNAc(2)-PP-Dol alpha-1,2-mannosyltransferase activity"/>
    <property type="evidence" value="ECO:0007669"/>
    <property type="project" value="InterPro"/>
</dbReference>
<protein>
    <submittedName>
        <fullName evidence="4">Glycosyltransferase family 4 protein</fullName>
    </submittedName>
</protein>
<comment type="caution">
    <text evidence="4">The sequence shown here is derived from an EMBL/GenBank/DDBJ whole genome shotgun (WGS) entry which is preliminary data.</text>
</comment>
<keyword evidence="5" id="KW-1185">Reference proteome</keyword>
<dbReference type="Gene3D" id="3.40.50.2000">
    <property type="entry name" value="Glycogen Phosphorylase B"/>
    <property type="match status" value="2"/>
</dbReference>
<gene>
    <name evidence="4" type="ORF">KTS37_14390</name>
</gene>
<dbReference type="Proteomes" id="UP001166304">
    <property type="component" value="Unassembled WGS sequence"/>
</dbReference>
<organism evidence="4 5">
    <name type="scientific">Haloarcula salina</name>
    <dbReference type="NCBI Taxonomy" id="1429914"/>
    <lineage>
        <taxon>Archaea</taxon>
        <taxon>Methanobacteriati</taxon>
        <taxon>Methanobacteriota</taxon>
        <taxon>Stenosarchaea group</taxon>
        <taxon>Halobacteria</taxon>
        <taxon>Halobacteriales</taxon>
        <taxon>Haloarculaceae</taxon>
        <taxon>Haloarcula</taxon>
    </lineage>
</organism>
<dbReference type="InterPro" id="IPR028098">
    <property type="entry name" value="Glyco_trans_4-like_N"/>
</dbReference>
<dbReference type="RefSeq" id="WP_162415198.1">
    <property type="nucleotide sequence ID" value="NZ_JAHQXE010000004.1"/>
</dbReference>
<accession>A0AA41KCY8</accession>
<reference evidence="4" key="1">
    <citation type="submission" date="2021-06" db="EMBL/GenBank/DDBJ databases">
        <title>New haloarchaea isolates fom saline soil.</title>
        <authorList>
            <person name="Duran-Viseras A."/>
            <person name="Sanchez-Porro C.S."/>
            <person name="Ventosa A."/>
        </authorList>
    </citation>
    <scope>NUCLEOTIDE SEQUENCE</scope>
    <source>
        <strain evidence="4">JCM 18369</strain>
    </source>
</reference>
<dbReference type="Pfam" id="PF13439">
    <property type="entry name" value="Glyco_transf_4"/>
    <property type="match status" value="1"/>
</dbReference>
<dbReference type="EMBL" id="JAHQXE010000004">
    <property type="protein sequence ID" value="MBV0902980.1"/>
    <property type="molecule type" value="Genomic_DNA"/>
</dbReference>
<dbReference type="InterPro" id="IPR001296">
    <property type="entry name" value="Glyco_trans_1"/>
</dbReference>
<dbReference type="SUPFAM" id="SSF53756">
    <property type="entry name" value="UDP-Glycosyltransferase/glycogen phosphorylase"/>
    <property type="match status" value="1"/>
</dbReference>
<feature type="region of interest" description="Disordered" evidence="1">
    <location>
        <begin position="378"/>
        <end position="409"/>
    </location>
</feature>
<evidence type="ECO:0000256" key="1">
    <source>
        <dbReference type="SAM" id="MobiDB-lite"/>
    </source>
</evidence>
<feature type="compositionally biased region" description="Acidic residues" evidence="1">
    <location>
        <begin position="383"/>
        <end position="395"/>
    </location>
</feature>